<comment type="caution">
    <text evidence="1">The sequence shown here is derived from an EMBL/GenBank/DDBJ whole genome shotgun (WGS) entry which is preliminary data.</text>
</comment>
<evidence type="ECO:0000313" key="1">
    <source>
        <dbReference type="EMBL" id="TCI05961.1"/>
    </source>
</evidence>
<proteinExistence type="predicted"/>
<dbReference type="AlphaFoldDB" id="A0A4R0YKH5"/>
<sequence length="145" mass="16296">MNSLTVAELHALLLHHDVSDQNVPPGFDPGDERARVIAFAAKLGEATQDQTLIEDQGSRSLGPLFTRIALLSRDSLDKIATVHVSAFGRLVTVDSQSPEHLVHIMHAIWASPFTFVPPVILRQPYDGAHKAFQRMTWRQRYFETR</sequence>
<dbReference type="Proteomes" id="UP000291822">
    <property type="component" value="Unassembled WGS sequence"/>
</dbReference>
<dbReference type="EMBL" id="SJTG01000008">
    <property type="protein sequence ID" value="TCI05961.1"/>
    <property type="molecule type" value="Genomic_DNA"/>
</dbReference>
<gene>
    <name evidence="1" type="ORF">EZM97_36215</name>
</gene>
<keyword evidence="2" id="KW-1185">Reference proteome</keyword>
<dbReference type="RefSeq" id="WP_131152780.1">
    <property type="nucleotide sequence ID" value="NZ_SJTG01000008.1"/>
</dbReference>
<accession>A0A4R0YKH5</accession>
<reference evidence="1 2" key="1">
    <citation type="submission" date="2019-02" db="EMBL/GenBank/DDBJ databases">
        <title>Dyella amyloliquefaciens sp. nov., isolated from forest soil.</title>
        <authorList>
            <person name="Gao Z.-H."/>
            <person name="Qiu L.-H."/>
        </authorList>
    </citation>
    <scope>NUCLEOTIDE SEQUENCE [LARGE SCALE GENOMIC DNA]</scope>
    <source>
        <strain evidence="1 2">KACC 12747</strain>
    </source>
</reference>
<organism evidence="1 2">
    <name type="scientific">Dyella soli</name>
    <dbReference type="NCBI Taxonomy" id="522319"/>
    <lineage>
        <taxon>Bacteria</taxon>
        <taxon>Pseudomonadati</taxon>
        <taxon>Pseudomonadota</taxon>
        <taxon>Gammaproteobacteria</taxon>
        <taxon>Lysobacterales</taxon>
        <taxon>Rhodanobacteraceae</taxon>
        <taxon>Dyella</taxon>
    </lineage>
</organism>
<evidence type="ECO:0000313" key="2">
    <source>
        <dbReference type="Proteomes" id="UP000291822"/>
    </source>
</evidence>
<protein>
    <submittedName>
        <fullName evidence="1">Uncharacterized protein</fullName>
    </submittedName>
</protein>
<name>A0A4R0YKH5_9GAMM</name>